<dbReference type="GO" id="GO:0016567">
    <property type="term" value="P:protein ubiquitination"/>
    <property type="evidence" value="ECO:0007669"/>
    <property type="project" value="UniProtKB-UniPathway"/>
</dbReference>
<dbReference type="UniPathway" id="UPA00143"/>
<gene>
    <name evidence="2" type="ORF">CURHAP_LOCUS14031</name>
</gene>
<name>A0A6J5U0B9_PRUAR</name>
<feature type="signal peptide" evidence="1">
    <location>
        <begin position="1"/>
        <end position="23"/>
    </location>
</feature>
<evidence type="ECO:0000256" key="1">
    <source>
        <dbReference type="SAM" id="SignalP"/>
    </source>
</evidence>
<dbReference type="Proteomes" id="UP000507222">
    <property type="component" value="Unassembled WGS sequence"/>
</dbReference>
<sequence length="179" mass="21289">MESTLKELMVLCCLLSLDSLLKADFERGPSFELSNRHKRPHEERIKILQQLSALQVEKDNLLWRKRELNVKNDIADRSWKRRQENQEEKKSLKNLKPWVSSFPEEMGTMQGQLRKYKEAASDFILDRLMCSLFPAFLIRRSTDQVAEIQKLNAVYKLDGRACTPKWNWMRCKKNWQLMS</sequence>
<dbReference type="AlphaFoldDB" id="A0A6J5U0B9"/>
<protein>
    <submittedName>
        <fullName evidence="2">Uncharacterized protein</fullName>
    </submittedName>
</protein>
<reference evidence="2 3" key="1">
    <citation type="submission" date="2020-05" db="EMBL/GenBank/DDBJ databases">
        <authorList>
            <person name="Campoy J."/>
            <person name="Schneeberger K."/>
            <person name="Spophaly S."/>
        </authorList>
    </citation>
    <scope>NUCLEOTIDE SEQUENCE [LARGE SCALE GENOMIC DNA]</scope>
    <source>
        <strain evidence="2">PruArmRojPasFocal</strain>
    </source>
</reference>
<organism evidence="2 3">
    <name type="scientific">Prunus armeniaca</name>
    <name type="common">Apricot</name>
    <name type="synonym">Armeniaca vulgaris</name>
    <dbReference type="NCBI Taxonomy" id="36596"/>
    <lineage>
        <taxon>Eukaryota</taxon>
        <taxon>Viridiplantae</taxon>
        <taxon>Streptophyta</taxon>
        <taxon>Embryophyta</taxon>
        <taxon>Tracheophyta</taxon>
        <taxon>Spermatophyta</taxon>
        <taxon>Magnoliopsida</taxon>
        <taxon>eudicotyledons</taxon>
        <taxon>Gunneridae</taxon>
        <taxon>Pentapetalae</taxon>
        <taxon>rosids</taxon>
        <taxon>fabids</taxon>
        <taxon>Rosales</taxon>
        <taxon>Rosaceae</taxon>
        <taxon>Amygdaloideae</taxon>
        <taxon>Amygdaleae</taxon>
        <taxon>Prunus</taxon>
    </lineage>
</organism>
<dbReference type="EMBL" id="CAEKDK010000002">
    <property type="protein sequence ID" value="CAB4269027.1"/>
    <property type="molecule type" value="Genomic_DNA"/>
</dbReference>
<feature type="chain" id="PRO_5026693159" evidence="1">
    <location>
        <begin position="24"/>
        <end position="179"/>
    </location>
</feature>
<keyword evidence="1" id="KW-0732">Signal</keyword>
<proteinExistence type="predicted"/>
<evidence type="ECO:0000313" key="2">
    <source>
        <dbReference type="EMBL" id="CAB4269027.1"/>
    </source>
</evidence>
<evidence type="ECO:0000313" key="3">
    <source>
        <dbReference type="Proteomes" id="UP000507222"/>
    </source>
</evidence>
<accession>A0A6J5U0B9</accession>